<dbReference type="Pfam" id="PF01494">
    <property type="entry name" value="FAD_binding_3"/>
    <property type="match status" value="1"/>
</dbReference>
<sequence length="414" mass="45762">MTPKIAIIGAGPGGCMLARLLHRRQIPCIIFEGEKAANYRSQGGTLDLRAKTGLAAVEEAGLMPEFLKLARYDGEAMLLCDKDMTTWMKRSPSAQGEKHAIHQAPEIDRAQLRQLLMESLPEGIVRWGHRLLRVDPDLSLHFENGQIESGFDLIVGADGAWSKTRAFVSSAKPDYSGLGGFSMSIPDAEHTAPEVYKLANRGSMFAYSDGKMLGVQQLGDGSLNVSYYGNHDEQFPQTCGYDTNNLESAKKALKEQLPAWSPQLLDIVDKTAGDVLWRNLYMLKPGFRWQHKKGITLLGDAAHLMTPFAGIGVNTAFYDAMLLSHAIAEAEKNPEPTHLDAQVMAYEGKMWENAKTAAELTLGAMNDMMFTPGAPRTSIESYIKRFGRQDMPSWQYPLLAGAVNTGFFFYKLFT</sequence>
<protein>
    <recommendedName>
        <fullName evidence="5">FAD-binding domain-containing protein</fullName>
    </recommendedName>
</protein>
<evidence type="ECO:0000256" key="1">
    <source>
        <dbReference type="ARBA" id="ARBA00022630"/>
    </source>
</evidence>
<dbReference type="SUPFAM" id="SSF51905">
    <property type="entry name" value="FAD/NAD(P)-binding domain"/>
    <property type="match status" value="1"/>
</dbReference>
<keyword evidence="4" id="KW-0503">Monooxygenase</keyword>
<evidence type="ECO:0000259" key="5">
    <source>
        <dbReference type="Pfam" id="PF01494"/>
    </source>
</evidence>
<dbReference type="EMBL" id="MCFA01000297">
    <property type="protein sequence ID" value="ORX94848.1"/>
    <property type="molecule type" value="Genomic_DNA"/>
</dbReference>
<name>A0A1Y1YA40_9PLEO</name>
<dbReference type="STRING" id="1231657.A0A1Y1YA40"/>
<evidence type="ECO:0000313" key="6">
    <source>
        <dbReference type="EMBL" id="ORX94848.1"/>
    </source>
</evidence>
<evidence type="ECO:0000256" key="2">
    <source>
        <dbReference type="ARBA" id="ARBA00022827"/>
    </source>
</evidence>
<dbReference type="GO" id="GO:0004497">
    <property type="term" value="F:monooxygenase activity"/>
    <property type="evidence" value="ECO:0007669"/>
    <property type="project" value="UniProtKB-KW"/>
</dbReference>
<comment type="caution">
    <text evidence="6">The sequence shown here is derived from an EMBL/GenBank/DDBJ whole genome shotgun (WGS) entry which is preliminary data.</text>
</comment>
<dbReference type="PANTHER" id="PTHR46972">
    <property type="entry name" value="MONOOXYGENASE ASQM-RELATED"/>
    <property type="match status" value="1"/>
</dbReference>
<keyword evidence="7" id="KW-1185">Reference proteome</keyword>
<keyword evidence="3" id="KW-0560">Oxidoreductase</keyword>
<dbReference type="Gene3D" id="3.50.50.60">
    <property type="entry name" value="FAD/NAD(P)-binding domain"/>
    <property type="match status" value="1"/>
</dbReference>
<dbReference type="PRINTS" id="PR00420">
    <property type="entry name" value="RNGMNOXGNASE"/>
</dbReference>
<keyword evidence="2" id="KW-0274">FAD</keyword>
<gene>
    <name evidence="6" type="ORF">BCR34DRAFT_205503</name>
</gene>
<dbReference type="InterPro" id="IPR036188">
    <property type="entry name" value="FAD/NAD-bd_sf"/>
</dbReference>
<dbReference type="OrthoDB" id="655030at2759"/>
<proteinExistence type="predicted"/>
<reference evidence="6 7" key="1">
    <citation type="submission" date="2016-07" db="EMBL/GenBank/DDBJ databases">
        <title>Pervasive Adenine N6-methylation of Active Genes in Fungi.</title>
        <authorList>
            <consortium name="DOE Joint Genome Institute"/>
            <person name="Mondo S.J."/>
            <person name="Dannebaum R.O."/>
            <person name="Kuo R.C."/>
            <person name="Labutti K."/>
            <person name="Haridas S."/>
            <person name="Kuo A."/>
            <person name="Salamov A."/>
            <person name="Ahrendt S.R."/>
            <person name="Lipzen A."/>
            <person name="Sullivan W."/>
            <person name="Andreopoulos W.B."/>
            <person name="Clum A."/>
            <person name="Lindquist E."/>
            <person name="Daum C."/>
            <person name="Ramamoorthy G.K."/>
            <person name="Gryganskyi A."/>
            <person name="Culley D."/>
            <person name="Magnuson J.K."/>
            <person name="James T.Y."/>
            <person name="O'Malley M.A."/>
            <person name="Stajich J.E."/>
            <person name="Spatafora J.W."/>
            <person name="Visel A."/>
            <person name="Grigoriev I.V."/>
        </authorList>
    </citation>
    <scope>NUCLEOTIDE SEQUENCE [LARGE SCALE GENOMIC DNA]</scope>
    <source>
        <strain evidence="6 7">CBS 115471</strain>
    </source>
</reference>
<feature type="domain" description="FAD-binding" evidence="5">
    <location>
        <begin position="5"/>
        <end position="336"/>
    </location>
</feature>
<evidence type="ECO:0000256" key="4">
    <source>
        <dbReference type="ARBA" id="ARBA00023033"/>
    </source>
</evidence>
<dbReference type="PANTHER" id="PTHR46972:SF1">
    <property type="entry name" value="FAD DEPENDENT OXIDOREDUCTASE DOMAIN-CONTAINING PROTEIN"/>
    <property type="match status" value="1"/>
</dbReference>
<dbReference type="InterPro" id="IPR002938">
    <property type="entry name" value="FAD-bd"/>
</dbReference>
<dbReference type="Proteomes" id="UP000193144">
    <property type="component" value="Unassembled WGS sequence"/>
</dbReference>
<evidence type="ECO:0000313" key="7">
    <source>
        <dbReference type="Proteomes" id="UP000193144"/>
    </source>
</evidence>
<keyword evidence="1" id="KW-0285">Flavoprotein</keyword>
<evidence type="ECO:0000256" key="3">
    <source>
        <dbReference type="ARBA" id="ARBA00023002"/>
    </source>
</evidence>
<accession>A0A1Y1YA40</accession>
<organism evidence="6 7">
    <name type="scientific">Clohesyomyces aquaticus</name>
    <dbReference type="NCBI Taxonomy" id="1231657"/>
    <lineage>
        <taxon>Eukaryota</taxon>
        <taxon>Fungi</taxon>
        <taxon>Dikarya</taxon>
        <taxon>Ascomycota</taxon>
        <taxon>Pezizomycotina</taxon>
        <taxon>Dothideomycetes</taxon>
        <taxon>Pleosporomycetidae</taxon>
        <taxon>Pleosporales</taxon>
        <taxon>Lindgomycetaceae</taxon>
        <taxon>Clohesyomyces</taxon>
    </lineage>
</organism>
<dbReference type="GO" id="GO:0071949">
    <property type="term" value="F:FAD binding"/>
    <property type="evidence" value="ECO:0007669"/>
    <property type="project" value="InterPro"/>
</dbReference>
<dbReference type="AlphaFoldDB" id="A0A1Y1YA40"/>